<dbReference type="PANTHER" id="PTHR10177">
    <property type="entry name" value="CYCLINS"/>
    <property type="match status" value="1"/>
</dbReference>
<evidence type="ECO:0000313" key="4">
    <source>
        <dbReference type="EMBL" id="KAK8938594.1"/>
    </source>
</evidence>
<dbReference type="SUPFAM" id="SSF47954">
    <property type="entry name" value="Cyclin-like"/>
    <property type="match status" value="1"/>
</dbReference>
<keyword evidence="1" id="KW-0132">Cell division</keyword>
<dbReference type="AlphaFoldDB" id="A0AAP0BH94"/>
<comment type="caution">
    <text evidence="4">The sequence shown here is derived from an EMBL/GenBank/DDBJ whole genome shotgun (WGS) entry which is preliminary data.</text>
</comment>
<dbReference type="InterPro" id="IPR006671">
    <property type="entry name" value="Cyclin_N"/>
</dbReference>
<keyword evidence="5" id="KW-1185">Reference proteome</keyword>
<dbReference type="EMBL" id="JBBWWQ010000009">
    <property type="protein sequence ID" value="KAK8938594.1"/>
    <property type="molecule type" value="Genomic_DNA"/>
</dbReference>
<protein>
    <submittedName>
        <fullName evidence="4">Cyclin-A1-1</fullName>
    </submittedName>
</protein>
<dbReference type="Proteomes" id="UP001418222">
    <property type="component" value="Unassembled WGS sequence"/>
</dbReference>
<accession>A0AAP0BH94</accession>
<evidence type="ECO:0000259" key="3">
    <source>
        <dbReference type="Pfam" id="PF00134"/>
    </source>
</evidence>
<reference evidence="4 5" key="1">
    <citation type="journal article" date="2022" name="Nat. Plants">
        <title>Genomes of leafy and leafless Platanthera orchids illuminate the evolution of mycoheterotrophy.</title>
        <authorList>
            <person name="Li M.H."/>
            <person name="Liu K.W."/>
            <person name="Li Z."/>
            <person name="Lu H.C."/>
            <person name="Ye Q.L."/>
            <person name="Zhang D."/>
            <person name="Wang J.Y."/>
            <person name="Li Y.F."/>
            <person name="Zhong Z.M."/>
            <person name="Liu X."/>
            <person name="Yu X."/>
            <person name="Liu D.K."/>
            <person name="Tu X.D."/>
            <person name="Liu B."/>
            <person name="Hao Y."/>
            <person name="Liao X.Y."/>
            <person name="Jiang Y.T."/>
            <person name="Sun W.H."/>
            <person name="Chen J."/>
            <person name="Chen Y.Q."/>
            <person name="Ai Y."/>
            <person name="Zhai J.W."/>
            <person name="Wu S.S."/>
            <person name="Zhou Z."/>
            <person name="Hsiao Y.Y."/>
            <person name="Wu W.L."/>
            <person name="Chen Y.Y."/>
            <person name="Lin Y.F."/>
            <person name="Hsu J.L."/>
            <person name="Li C.Y."/>
            <person name="Wang Z.W."/>
            <person name="Zhao X."/>
            <person name="Zhong W.Y."/>
            <person name="Ma X.K."/>
            <person name="Ma L."/>
            <person name="Huang J."/>
            <person name="Chen G.Z."/>
            <person name="Huang M.Z."/>
            <person name="Huang L."/>
            <person name="Peng D.H."/>
            <person name="Luo Y.B."/>
            <person name="Zou S.Q."/>
            <person name="Chen S.P."/>
            <person name="Lan S."/>
            <person name="Tsai W.C."/>
            <person name="Van de Peer Y."/>
            <person name="Liu Z.J."/>
        </authorList>
    </citation>
    <scope>NUCLEOTIDE SEQUENCE [LARGE SCALE GENOMIC DNA]</scope>
    <source>
        <strain evidence="4">Lor287</strain>
    </source>
</reference>
<proteinExistence type="predicted"/>
<dbReference type="GO" id="GO:0051301">
    <property type="term" value="P:cell division"/>
    <property type="evidence" value="ECO:0007669"/>
    <property type="project" value="UniProtKB-KW"/>
</dbReference>
<sequence length="247" mass="28517">MSSCFFKRQTLIVVATMTLHNYIRRHPSRTDLEFDVCDDDESYAYPEVYDHTRRRNQNNIVAIPNIDPEMDEGVGADEMTRLRNRIVNQLQNSHRQATYNLHISDHADSRGNAWKSDGSDIEMARMIANVDDNDEDPQLCATLACDVYKHLRLTETRKCSSTDFMDKVKKDINASKHAILVDWLVEVAEEYRLAPDTLYLTVNYIDRYLSGDSFALLSAPKGRISIKTMFELNKNEHPHLPSNQQFT</sequence>
<dbReference type="Pfam" id="PF00134">
    <property type="entry name" value="Cyclin_N"/>
    <property type="match status" value="1"/>
</dbReference>
<name>A0AAP0BH94_9ASPA</name>
<gene>
    <name evidence="4" type="primary">CYCA1-1</name>
    <name evidence="4" type="ORF">KSP39_PZI011493</name>
</gene>
<dbReference type="InterPro" id="IPR036915">
    <property type="entry name" value="Cyclin-like_sf"/>
</dbReference>
<organism evidence="4 5">
    <name type="scientific">Platanthera zijinensis</name>
    <dbReference type="NCBI Taxonomy" id="2320716"/>
    <lineage>
        <taxon>Eukaryota</taxon>
        <taxon>Viridiplantae</taxon>
        <taxon>Streptophyta</taxon>
        <taxon>Embryophyta</taxon>
        <taxon>Tracheophyta</taxon>
        <taxon>Spermatophyta</taxon>
        <taxon>Magnoliopsida</taxon>
        <taxon>Liliopsida</taxon>
        <taxon>Asparagales</taxon>
        <taxon>Orchidaceae</taxon>
        <taxon>Orchidoideae</taxon>
        <taxon>Orchideae</taxon>
        <taxon>Orchidinae</taxon>
        <taxon>Platanthera</taxon>
    </lineage>
</organism>
<dbReference type="Gene3D" id="1.10.472.10">
    <property type="entry name" value="Cyclin-like"/>
    <property type="match status" value="1"/>
</dbReference>
<keyword evidence="2" id="KW-0131">Cell cycle</keyword>
<evidence type="ECO:0000256" key="1">
    <source>
        <dbReference type="ARBA" id="ARBA00022618"/>
    </source>
</evidence>
<feature type="domain" description="Cyclin N-terminal" evidence="3">
    <location>
        <begin position="146"/>
        <end position="213"/>
    </location>
</feature>
<evidence type="ECO:0000256" key="2">
    <source>
        <dbReference type="ARBA" id="ARBA00023306"/>
    </source>
</evidence>
<dbReference type="InterPro" id="IPR039361">
    <property type="entry name" value="Cyclin"/>
</dbReference>
<evidence type="ECO:0000313" key="5">
    <source>
        <dbReference type="Proteomes" id="UP001418222"/>
    </source>
</evidence>